<evidence type="ECO:0000256" key="5">
    <source>
        <dbReference type="SAM" id="Phobius"/>
    </source>
</evidence>
<dbReference type="PANTHER" id="PTHR22911">
    <property type="entry name" value="ACYL-MALONYL CONDENSING ENZYME-RELATED"/>
    <property type="match status" value="1"/>
</dbReference>
<feature type="domain" description="EamA" evidence="6">
    <location>
        <begin position="150"/>
        <end position="281"/>
    </location>
</feature>
<feature type="transmembrane region" description="Helical" evidence="5">
    <location>
        <begin position="178"/>
        <end position="198"/>
    </location>
</feature>
<dbReference type="InterPro" id="IPR037185">
    <property type="entry name" value="EmrE-like"/>
</dbReference>
<feature type="transmembrane region" description="Helical" evidence="5">
    <location>
        <begin position="83"/>
        <end position="103"/>
    </location>
</feature>
<proteinExistence type="predicted"/>
<gene>
    <name evidence="7" type="ORF">LZC95_39390</name>
</gene>
<dbReference type="Pfam" id="PF00892">
    <property type="entry name" value="EamA"/>
    <property type="match status" value="2"/>
</dbReference>
<evidence type="ECO:0000256" key="2">
    <source>
        <dbReference type="ARBA" id="ARBA00022692"/>
    </source>
</evidence>
<dbReference type="EMBL" id="CP089982">
    <property type="protein sequence ID" value="WXA92502.1"/>
    <property type="molecule type" value="Genomic_DNA"/>
</dbReference>
<feature type="transmembrane region" description="Helical" evidence="5">
    <location>
        <begin position="115"/>
        <end position="134"/>
    </location>
</feature>
<organism evidence="7 8">
    <name type="scientific">Pendulispora brunnea</name>
    <dbReference type="NCBI Taxonomy" id="2905690"/>
    <lineage>
        <taxon>Bacteria</taxon>
        <taxon>Pseudomonadati</taxon>
        <taxon>Myxococcota</taxon>
        <taxon>Myxococcia</taxon>
        <taxon>Myxococcales</taxon>
        <taxon>Sorangiineae</taxon>
        <taxon>Pendulisporaceae</taxon>
        <taxon>Pendulispora</taxon>
    </lineage>
</organism>
<feature type="domain" description="EamA" evidence="6">
    <location>
        <begin position="2"/>
        <end position="130"/>
    </location>
</feature>
<reference evidence="7 8" key="1">
    <citation type="submission" date="2021-12" db="EMBL/GenBank/DDBJ databases">
        <title>Discovery of the Pendulisporaceae a myxobacterial family with distinct sporulation behavior and unique specialized metabolism.</title>
        <authorList>
            <person name="Garcia R."/>
            <person name="Popoff A."/>
            <person name="Bader C.D."/>
            <person name="Loehr J."/>
            <person name="Walesch S."/>
            <person name="Walt C."/>
            <person name="Boldt J."/>
            <person name="Bunk B."/>
            <person name="Haeckl F.J.F.P.J."/>
            <person name="Gunesch A.P."/>
            <person name="Birkelbach J."/>
            <person name="Nuebel U."/>
            <person name="Pietschmann T."/>
            <person name="Bach T."/>
            <person name="Mueller R."/>
        </authorList>
    </citation>
    <scope>NUCLEOTIDE SEQUENCE [LARGE SCALE GENOMIC DNA]</scope>
    <source>
        <strain evidence="7 8">MSr12523</strain>
    </source>
</reference>
<feature type="transmembrane region" description="Helical" evidence="5">
    <location>
        <begin position="239"/>
        <end position="259"/>
    </location>
</feature>
<keyword evidence="2 5" id="KW-0812">Transmembrane</keyword>
<sequence>MALSATLFAAMYFFAHLASTGRNVPWTLVAATRAAMGALVAIAVAKMRGVPFVAKSTPKMWMRSAFGTVSMLCTFYATGTPDLALGDAITLVNLAPVMLAFLAPLMLGERSGRRMAVAIPLSLAGVICIVRPAFIFGHEVANAKMLIPASVAIAGSFFGSIAMIMLRQVSDRESPEAIATHFSLTAAVAMLLLSIPGMWESGTLPGVVDFGIMVVAGLCAGFAQLAMTRAYALELAARVSPFSYLQVVVGALLGAFALSQWPDRLAIVGMLLVIAGGVFVSIVSLREQRRRAT</sequence>
<dbReference type="Proteomes" id="UP001379533">
    <property type="component" value="Chromosome"/>
</dbReference>
<keyword evidence="4 5" id="KW-0472">Membrane</keyword>
<evidence type="ECO:0000256" key="1">
    <source>
        <dbReference type="ARBA" id="ARBA00004141"/>
    </source>
</evidence>
<name>A0ABZ2K1K5_9BACT</name>
<dbReference type="InterPro" id="IPR000620">
    <property type="entry name" value="EamA_dom"/>
</dbReference>
<keyword evidence="8" id="KW-1185">Reference proteome</keyword>
<feature type="transmembrane region" description="Helical" evidence="5">
    <location>
        <begin position="146"/>
        <end position="166"/>
    </location>
</feature>
<evidence type="ECO:0000313" key="8">
    <source>
        <dbReference type="Proteomes" id="UP001379533"/>
    </source>
</evidence>
<feature type="transmembrane region" description="Helical" evidence="5">
    <location>
        <begin position="60"/>
        <end position="77"/>
    </location>
</feature>
<feature type="transmembrane region" description="Helical" evidence="5">
    <location>
        <begin position="210"/>
        <end position="227"/>
    </location>
</feature>
<dbReference type="PANTHER" id="PTHR22911:SF6">
    <property type="entry name" value="SOLUTE CARRIER FAMILY 35 MEMBER G1"/>
    <property type="match status" value="1"/>
</dbReference>
<comment type="subcellular location">
    <subcellularLocation>
        <location evidence="1">Membrane</location>
        <topology evidence="1">Multi-pass membrane protein</topology>
    </subcellularLocation>
</comment>
<evidence type="ECO:0000256" key="4">
    <source>
        <dbReference type="ARBA" id="ARBA00023136"/>
    </source>
</evidence>
<dbReference type="SUPFAM" id="SSF103481">
    <property type="entry name" value="Multidrug resistance efflux transporter EmrE"/>
    <property type="match status" value="2"/>
</dbReference>
<protein>
    <submittedName>
        <fullName evidence="7">DMT family transporter</fullName>
    </submittedName>
</protein>
<keyword evidence="3 5" id="KW-1133">Transmembrane helix</keyword>
<feature type="transmembrane region" description="Helical" evidence="5">
    <location>
        <begin position="265"/>
        <end position="285"/>
    </location>
</feature>
<evidence type="ECO:0000313" key="7">
    <source>
        <dbReference type="EMBL" id="WXA92502.1"/>
    </source>
</evidence>
<accession>A0ABZ2K1K5</accession>
<feature type="transmembrane region" description="Helical" evidence="5">
    <location>
        <begin position="30"/>
        <end position="48"/>
    </location>
</feature>
<evidence type="ECO:0000256" key="3">
    <source>
        <dbReference type="ARBA" id="ARBA00022989"/>
    </source>
</evidence>
<evidence type="ECO:0000259" key="6">
    <source>
        <dbReference type="Pfam" id="PF00892"/>
    </source>
</evidence>
<dbReference type="RefSeq" id="WP_394843104.1">
    <property type="nucleotide sequence ID" value="NZ_CP089982.1"/>
</dbReference>